<dbReference type="PRINTS" id="PR00112">
    <property type="entry name" value="ACYLPHPHTASE"/>
</dbReference>
<organism evidence="8 9">
    <name type="scientific">Alkalispirochaeta americana</name>
    <dbReference type="NCBI Taxonomy" id="159291"/>
    <lineage>
        <taxon>Bacteria</taxon>
        <taxon>Pseudomonadati</taxon>
        <taxon>Spirochaetota</taxon>
        <taxon>Spirochaetia</taxon>
        <taxon>Spirochaetales</taxon>
        <taxon>Spirochaetaceae</taxon>
        <taxon>Alkalispirochaeta</taxon>
    </lineage>
</organism>
<evidence type="ECO:0000256" key="5">
    <source>
        <dbReference type="RuleBase" id="RU000553"/>
    </source>
</evidence>
<dbReference type="InterPro" id="IPR020456">
    <property type="entry name" value="Acylphosphatase"/>
</dbReference>
<evidence type="ECO:0000256" key="1">
    <source>
        <dbReference type="ARBA" id="ARBA00005614"/>
    </source>
</evidence>
<comment type="similarity">
    <text evidence="1 6">Belongs to the acylphosphatase family.</text>
</comment>
<dbReference type="PANTHER" id="PTHR47268:SF4">
    <property type="entry name" value="ACYLPHOSPHATASE"/>
    <property type="match status" value="1"/>
</dbReference>
<accession>A0A1N6N486</accession>
<dbReference type="OrthoDB" id="9808093at2"/>
<keyword evidence="4 5" id="KW-0378">Hydrolase</keyword>
<feature type="domain" description="Acylphosphatase-like" evidence="7">
    <location>
        <begin position="10"/>
        <end position="98"/>
    </location>
</feature>
<sequence length="99" mass="10674">MNGDATTHEAFEAVVRGRVQGVGFRYSTRRVALRQGLVGWVMNNSDGSVQVYAEGPPEALQKLESFLREGPPAGVVTACSIVSRPLPAGRFTTFSIRHG</sequence>
<evidence type="ECO:0000256" key="6">
    <source>
        <dbReference type="RuleBase" id="RU004168"/>
    </source>
</evidence>
<dbReference type="Pfam" id="PF00708">
    <property type="entry name" value="Acylphosphatase"/>
    <property type="match status" value="1"/>
</dbReference>
<gene>
    <name evidence="8" type="ORF">SAMN05920897_10119</name>
</gene>
<dbReference type="SUPFAM" id="SSF54975">
    <property type="entry name" value="Acylphosphatase/BLUF domain-like"/>
    <property type="match status" value="1"/>
</dbReference>
<protein>
    <recommendedName>
        <fullName evidence="2 4">Acylphosphatase</fullName>
        <ecNumber evidence="2 4">3.6.1.7</ecNumber>
    </recommendedName>
</protein>
<dbReference type="InterPro" id="IPR036046">
    <property type="entry name" value="Acylphosphatase-like_dom_sf"/>
</dbReference>
<feature type="active site" evidence="4">
    <location>
        <position position="43"/>
    </location>
</feature>
<dbReference type="PROSITE" id="PS00151">
    <property type="entry name" value="ACYLPHOSPHATASE_2"/>
    <property type="match status" value="1"/>
</dbReference>
<keyword evidence="9" id="KW-1185">Reference proteome</keyword>
<dbReference type="EMBL" id="FTMS01000001">
    <property type="protein sequence ID" value="SIP86878.1"/>
    <property type="molecule type" value="Genomic_DNA"/>
</dbReference>
<evidence type="ECO:0000313" key="8">
    <source>
        <dbReference type="EMBL" id="SIP86878.1"/>
    </source>
</evidence>
<feature type="active site" evidence="4">
    <location>
        <position position="25"/>
    </location>
</feature>
<dbReference type="InterPro" id="IPR017968">
    <property type="entry name" value="Acylphosphatase_CS"/>
</dbReference>
<comment type="catalytic activity">
    <reaction evidence="3 4 5">
        <text>an acyl phosphate + H2O = a carboxylate + phosphate + H(+)</text>
        <dbReference type="Rhea" id="RHEA:14965"/>
        <dbReference type="ChEBI" id="CHEBI:15377"/>
        <dbReference type="ChEBI" id="CHEBI:15378"/>
        <dbReference type="ChEBI" id="CHEBI:29067"/>
        <dbReference type="ChEBI" id="CHEBI:43474"/>
        <dbReference type="ChEBI" id="CHEBI:59918"/>
        <dbReference type="EC" id="3.6.1.7"/>
    </reaction>
</comment>
<dbReference type="STRING" id="159291.SAMN05920897_10119"/>
<evidence type="ECO:0000256" key="2">
    <source>
        <dbReference type="ARBA" id="ARBA00012150"/>
    </source>
</evidence>
<dbReference type="RefSeq" id="WP_076487265.1">
    <property type="nucleotide sequence ID" value="NZ_FTMS01000001.1"/>
</dbReference>
<reference evidence="8 9" key="1">
    <citation type="submission" date="2017-01" db="EMBL/GenBank/DDBJ databases">
        <authorList>
            <person name="Mah S.A."/>
            <person name="Swanson W.J."/>
            <person name="Moy G.W."/>
            <person name="Vacquier V.D."/>
        </authorList>
    </citation>
    <scope>NUCLEOTIDE SEQUENCE [LARGE SCALE GENOMIC DNA]</scope>
    <source>
        <strain evidence="8 9">ASpG1</strain>
    </source>
</reference>
<dbReference type="PROSITE" id="PS00150">
    <property type="entry name" value="ACYLPHOSPHATASE_1"/>
    <property type="match status" value="1"/>
</dbReference>
<dbReference type="PANTHER" id="PTHR47268">
    <property type="entry name" value="ACYLPHOSPHATASE"/>
    <property type="match status" value="1"/>
</dbReference>
<dbReference type="GO" id="GO:0003998">
    <property type="term" value="F:acylphosphatase activity"/>
    <property type="evidence" value="ECO:0007669"/>
    <property type="project" value="UniProtKB-EC"/>
</dbReference>
<evidence type="ECO:0000259" key="7">
    <source>
        <dbReference type="PROSITE" id="PS51160"/>
    </source>
</evidence>
<dbReference type="AlphaFoldDB" id="A0A1N6N486"/>
<evidence type="ECO:0000256" key="3">
    <source>
        <dbReference type="ARBA" id="ARBA00047645"/>
    </source>
</evidence>
<dbReference type="Proteomes" id="UP000186400">
    <property type="component" value="Unassembled WGS sequence"/>
</dbReference>
<dbReference type="Gene3D" id="3.30.70.100">
    <property type="match status" value="1"/>
</dbReference>
<name>A0A1N6N486_9SPIO</name>
<proteinExistence type="inferred from homology"/>
<dbReference type="EC" id="3.6.1.7" evidence="2 4"/>
<evidence type="ECO:0000256" key="4">
    <source>
        <dbReference type="PROSITE-ProRule" id="PRU00520"/>
    </source>
</evidence>
<dbReference type="InterPro" id="IPR001792">
    <property type="entry name" value="Acylphosphatase-like_dom"/>
</dbReference>
<dbReference type="PROSITE" id="PS51160">
    <property type="entry name" value="ACYLPHOSPHATASE_3"/>
    <property type="match status" value="1"/>
</dbReference>
<evidence type="ECO:0000313" key="9">
    <source>
        <dbReference type="Proteomes" id="UP000186400"/>
    </source>
</evidence>